<dbReference type="InterPro" id="IPR010697">
    <property type="entry name" value="YspA"/>
</dbReference>
<dbReference type="Gene3D" id="3.40.50.450">
    <property type="match status" value="1"/>
</dbReference>
<comment type="caution">
    <text evidence="2">The sequence shown here is derived from an EMBL/GenBank/DDBJ whole genome shotgun (WGS) entry which is preliminary data.</text>
</comment>
<dbReference type="PIRSF" id="PIRSF021290">
    <property type="entry name" value="DUF1273"/>
    <property type="match status" value="1"/>
</dbReference>
<dbReference type="Pfam" id="PF06908">
    <property type="entry name" value="YpsA"/>
    <property type="match status" value="1"/>
</dbReference>
<proteinExistence type="inferred from homology"/>
<dbReference type="NCBIfam" id="NF010181">
    <property type="entry name" value="PRK13660.1"/>
    <property type="match status" value="1"/>
</dbReference>
<dbReference type="AlphaFoldDB" id="A0A2T0WBT0"/>
<dbReference type="PANTHER" id="PTHR38440">
    <property type="entry name" value="UPF0398 PROTEIN YPSA"/>
    <property type="match status" value="1"/>
</dbReference>
<evidence type="ECO:0000313" key="3">
    <source>
        <dbReference type="Proteomes" id="UP000238205"/>
    </source>
</evidence>
<dbReference type="PANTHER" id="PTHR38440:SF1">
    <property type="entry name" value="UPF0398 PROTEIN SPR0331"/>
    <property type="match status" value="1"/>
</dbReference>
<evidence type="ECO:0000256" key="1">
    <source>
        <dbReference type="HAMAP-Rule" id="MF_01575"/>
    </source>
</evidence>
<keyword evidence="3" id="KW-1185">Reference proteome</keyword>
<comment type="similarity">
    <text evidence="1">Belongs to the UPF0398 family.</text>
</comment>
<protein>
    <recommendedName>
        <fullName evidence="1">UPF0398 protein CLV38_10183</fullName>
    </recommendedName>
</protein>
<dbReference type="EMBL" id="PVTO01000001">
    <property type="protein sequence ID" value="PRY84163.1"/>
    <property type="molecule type" value="Genomic_DNA"/>
</dbReference>
<dbReference type="RefSeq" id="WP_245920507.1">
    <property type="nucleotide sequence ID" value="NZ_PVTO01000001.1"/>
</dbReference>
<dbReference type="HAMAP" id="MF_01575">
    <property type="entry name" value="UPF0398"/>
    <property type="match status" value="1"/>
</dbReference>
<evidence type="ECO:0000313" key="2">
    <source>
        <dbReference type="EMBL" id="PRY84163.1"/>
    </source>
</evidence>
<name>A0A2T0WBT0_9LACT</name>
<gene>
    <name evidence="2" type="ORF">CLV38_10183</name>
</gene>
<dbReference type="Proteomes" id="UP000238205">
    <property type="component" value="Unassembled WGS sequence"/>
</dbReference>
<organism evidence="2 3">
    <name type="scientific">Alkalibacterium olivapovliticus</name>
    <dbReference type="NCBI Taxonomy" id="99907"/>
    <lineage>
        <taxon>Bacteria</taxon>
        <taxon>Bacillati</taxon>
        <taxon>Bacillota</taxon>
        <taxon>Bacilli</taxon>
        <taxon>Lactobacillales</taxon>
        <taxon>Carnobacteriaceae</taxon>
        <taxon>Alkalibacterium</taxon>
    </lineage>
</organism>
<accession>A0A2T0WBT0</accession>
<dbReference type="SUPFAM" id="SSF102405">
    <property type="entry name" value="MCP/YpsA-like"/>
    <property type="match status" value="1"/>
</dbReference>
<reference evidence="2 3" key="1">
    <citation type="submission" date="2018-03" db="EMBL/GenBank/DDBJ databases">
        <title>Genomic Encyclopedia of Archaeal and Bacterial Type Strains, Phase II (KMG-II): from individual species to whole genera.</title>
        <authorList>
            <person name="Goeker M."/>
        </authorList>
    </citation>
    <scope>NUCLEOTIDE SEQUENCE [LARGE SCALE GENOMIC DNA]</scope>
    <source>
        <strain evidence="2 3">DSM 13175</strain>
    </source>
</reference>
<sequence>MFRNLDWRGKFIKNLYVSGYRSYEVSVFTEDDPKLHYIKLFFEKRLTEYIYEGLEWVIISGNIGTELWVGQVVLKLKKDYPELKLAILLPYTGFQSKWNEKNQALFNSIVEKADYLNYTSNSEYSNPSQLKNHQEFIMRNTDGCLLFYDTEHEGKVKFYYDKAKAYQENTIYDIDLIAFDELQWFVTELEEE</sequence>